<dbReference type="Pfam" id="PF00076">
    <property type="entry name" value="RRM_1"/>
    <property type="match status" value="1"/>
</dbReference>
<dbReference type="CDD" id="cd00590">
    <property type="entry name" value="RRM_SF"/>
    <property type="match status" value="1"/>
</dbReference>
<name>A0A484MKI1_9ASTE</name>
<evidence type="ECO:0000313" key="4">
    <source>
        <dbReference type="Proteomes" id="UP000595140"/>
    </source>
</evidence>
<feature type="domain" description="RRM" evidence="2">
    <location>
        <begin position="80"/>
        <end position="156"/>
    </location>
</feature>
<dbReference type="PROSITE" id="PS50102">
    <property type="entry name" value="RRM"/>
    <property type="match status" value="1"/>
</dbReference>
<gene>
    <name evidence="3" type="ORF">CCAM_LOCUS31101</name>
</gene>
<protein>
    <recommendedName>
        <fullName evidence="2">RRM domain-containing protein</fullName>
    </recommendedName>
</protein>
<accession>A0A484MKI1</accession>
<dbReference type="Gene3D" id="3.30.70.330">
    <property type="match status" value="1"/>
</dbReference>
<dbReference type="InterPro" id="IPR012677">
    <property type="entry name" value="Nucleotide-bd_a/b_plait_sf"/>
</dbReference>
<dbReference type="AlphaFoldDB" id="A0A484MKI1"/>
<dbReference type="GO" id="GO:0003723">
    <property type="term" value="F:RNA binding"/>
    <property type="evidence" value="ECO:0007669"/>
    <property type="project" value="UniProtKB-UniRule"/>
</dbReference>
<evidence type="ECO:0000256" key="1">
    <source>
        <dbReference type="PROSITE-ProRule" id="PRU00176"/>
    </source>
</evidence>
<keyword evidence="4" id="KW-1185">Reference proteome</keyword>
<evidence type="ECO:0000259" key="2">
    <source>
        <dbReference type="PROSITE" id="PS50102"/>
    </source>
</evidence>
<dbReference type="SUPFAM" id="SSF54928">
    <property type="entry name" value="RNA-binding domain, RBD"/>
    <property type="match status" value="1"/>
</dbReference>
<dbReference type="InterPro" id="IPR035979">
    <property type="entry name" value="RBD_domain_sf"/>
</dbReference>
<reference evidence="3 4" key="1">
    <citation type="submission" date="2018-04" db="EMBL/GenBank/DDBJ databases">
        <authorList>
            <person name="Vogel A."/>
        </authorList>
    </citation>
    <scope>NUCLEOTIDE SEQUENCE [LARGE SCALE GENOMIC DNA]</scope>
</reference>
<dbReference type="Proteomes" id="UP000595140">
    <property type="component" value="Unassembled WGS sequence"/>
</dbReference>
<proteinExistence type="predicted"/>
<organism evidence="3 4">
    <name type="scientific">Cuscuta campestris</name>
    <dbReference type="NCBI Taxonomy" id="132261"/>
    <lineage>
        <taxon>Eukaryota</taxon>
        <taxon>Viridiplantae</taxon>
        <taxon>Streptophyta</taxon>
        <taxon>Embryophyta</taxon>
        <taxon>Tracheophyta</taxon>
        <taxon>Spermatophyta</taxon>
        <taxon>Magnoliopsida</taxon>
        <taxon>eudicotyledons</taxon>
        <taxon>Gunneridae</taxon>
        <taxon>Pentapetalae</taxon>
        <taxon>asterids</taxon>
        <taxon>lamiids</taxon>
        <taxon>Solanales</taxon>
        <taxon>Convolvulaceae</taxon>
        <taxon>Cuscuteae</taxon>
        <taxon>Cuscuta</taxon>
        <taxon>Cuscuta subgen. Grammica</taxon>
        <taxon>Cuscuta sect. Cleistogrammica</taxon>
    </lineage>
</organism>
<dbReference type="OrthoDB" id="4726at2759"/>
<evidence type="ECO:0000313" key="3">
    <source>
        <dbReference type="EMBL" id="VFQ89325.1"/>
    </source>
</evidence>
<dbReference type="InterPro" id="IPR000504">
    <property type="entry name" value="RRM_dom"/>
</dbReference>
<keyword evidence="1" id="KW-0694">RNA-binding</keyword>
<dbReference type="EMBL" id="OOIL02003813">
    <property type="protein sequence ID" value="VFQ89325.1"/>
    <property type="molecule type" value="Genomic_DNA"/>
</dbReference>
<sequence length="203" mass="23365">MMAQEKKNGELLCGHHVILGVAEIAPLTPLPTMLCIDHKVWYEDYLRGENLLIEEDEAIEEAEAVEGLDDYVEEVSVRKKTLFISNLAVKCKIQQILTFFQDVELSVRLIVDYKSKLVGCGFVEFASAIEAKKVLKMKNRVRGMTGRLIILGVAKMAQYPVRPKYDLAEKLWCECYLPRESLWIEEEYKEFCGKKITFSYDDD</sequence>
<dbReference type="SMART" id="SM00360">
    <property type="entry name" value="RRM"/>
    <property type="match status" value="1"/>
</dbReference>